<organism evidence="1 2">
    <name type="scientific">Alishewanella tabrizica</name>
    <dbReference type="NCBI Taxonomy" id="671278"/>
    <lineage>
        <taxon>Bacteria</taxon>
        <taxon>Pseudomonadati</taxon>
        <taxon>Pseudomonadota</taxon>
        <taxon>Gammaproteobacteria</taxon>
        <taxon>Alteromonadales</taxon>
        <taxon>Alteromonadaceae</taxon>
        <taxon>Alishewanella</taxon>
    </lineage>
</organism>
<gene>
    <name evidence="1" type="ORF">GCM10008111_10000</name>
</gene>
<evidence type="ECO:0008006" key="3">
    <source>
        <dbReference type="Google" id="ProtNLM"/>
    </source>
</evidence>
<dbReference type="Pfam" id="PF12048">
    <property type="entry name" value="DUF3530"/>
    <property type="match status" value="1"/>
</dbReference>
<proteinExistence type="predicted"/>
<dbReference type="Proteomes" id="UP000634667">
    <property type="component" value="Unassembled WGS sequence"/>
</dbReference>
<dbReference type="InterPro" id="IPR022529">
    <property type="entry name" value="DUF3530"/>
</dbReference>
<comment type="caution">
    <text evidence="1">The sequence shown here is derived from an EMBL/GenBank/DDBJ whole genome shotgun (WGS) entry which is preliminary data.</text>
</comment>
<evidence type="ECO:0000313" key="1">
    <source>
        <dbReference type="EMBL" id="GGW55833.1"/>
    </source>
</evidence>
<dbReference type="RefSeq" id="WP_189481142.1">
    <property type="nucleotide sequence ID" value="NZ_BMYR01000003.1"/>
</dbReference>
<keyword evidence="2" id="KW-1185">Reference proteome</keyword>
<sequence>MGKRYNCLFPTIIFYLATFQVSAEITWLDLQRQIPDLQLQTFESANLTVTVHNAQTAVQVPRGTVVILPDQQQHALSPDLLNTLRLNLPIAGWNLIILPAPDALPAQTTEQRLQLQKSQLSQRWQLIQQQGNLRPPVIAIAQGEVAAVLRVLLGEDLSNRPAAMISLGAYLPNYEQHKQALSGYASVSLPFLDLITAQDHPHAMAALEQRITLAKQTNNPLYRQRYLADAYHNASMQQWFANEILGWLKTNGF</sequence>
<evidence type="ECO:0000313" key="2">
    <source>
        <dbReference type="Proteomes" id="UP000634667"/>
    </source>
</evidence>
<reference evidence="2" key="1">
    <citation type="journal article" date="2019" name="Int. J. Syst. Evol. Microbiol.">
        <title>The Global Catalogue of Microorganisms (GCM) 10K type strain sequencing project: providing services to taxonomists for standard genome sequencing and annotation.</title>
        <authorList>
            <consortium name="The Broad Institute Genomics Platform"/>
            <consortium name="The Broad Institute Genome Sequencing Center for Infectious Disease"/>
            <person name="Wu L."/>
            <person name="Ma J."/>
        </authorList>
    </citation>
    <scope>NUCLEOTIDE SEQUENCE [LARGE SCALE GENOMIC DNA]</scope>
    <source>
        <strain evidence="2">KCTC 23723</strain>
    </source>
</reference>
<protein>
    <recommendedName>
        <fullName evidence="3">DUF3530 family protein</fullName>
    </recommendedName>
</protein>
<name>A0ABQ2WKS5_9ALTE</name>
<accession>A0ABQ2WKS5</accession>
<dbReference type="EMBL" id="BMYR01000003">
    <property type="protein sequence ID" value="GGW55833.1"/>
    <property type="molecule type" value="Genomic_DNA"/>
</dbReference>